<evidence type="ECO:0000313" key="3">
    <source>
        <dbReference type="Proteomes" id="UP000186583"/>
    </source>
</evidence>
<proteinExistence type="predicted"/>
<comment type="caution">
    <text evidence="2">The sequence shown here is derived from an EMBL/GenBank/DDBJ whole genome shotgun (WGS) entry which is preliminary data.</text>
</comment>
<dbReference type="Proteomes" id="UP000186583">
    <property type="component" value="Unassembled WGS sequence"/>
</dbReference>
<organism evidence="2 3">
    <name type="scientific">Colletotrichum chlorophyti</name>
    <dbReference type="NCBI Taxonomy" id="708187"/>
    <lineage>
        <taxon>Eukaryota</taxon>
        <taxon>Fungi</taxon>
        <taxon>Dikarya</taxon>
        <taxon>Ascomycota</taxon>
        <taxon>Pezizomycotina</taxon>
        <taxon>Sordariomycetes</taxon>
        <taxon>Hypocreomycetidae</taxon>
        <taxon>Glomerellales</taxon>
        <taxon>Glomerellaceae</taxon>
        <taxon>Colletotrichum</taxon>
    </lineage>
</organism>
<dbReference type="EMBL" id="MPGH01000091">
    <property type="protein sequence ID" value="OLN87491.1"/>
    <property type="molecule type" value="Genomic_DNA"/>
</dbReference>
<accession>A0A1Q8RT47</accession>
<feature type="domain" description="Lipocalin-like" evidence="1">
    <location>
        <begin position="12"/>
        <end position="156"/>
    </location>
</feature>
<dbReference type="InterPro" id="IPR024311">
    <property type="entry name" value="Lipocalin-like"/>
</dbReference>
<dbReference type="OrthoDB" id="3904217at2759"/>
<evidence type="ECO:0000313" key="2">
    <source>
        <dbReference type="EMBL" id="OLN87491.1"/>
    </source>
</evidence>
<protein>
    <recommendedName>
        <fullName evidence="1">Lipocalin-like domain-containing protein</fullName>
    </recommendedName>
</protein>
<gene>
    <name evidence="2" type="ORF">CCHL11_06170</name>
</gene>
<dbReference type="AlphaFoldDB" id="A0A1Q8RT47"/>
<sequence length="158" mass="17108">MQPTDILAVLAGTYTLLNTSASFNGVPVEDRAYGSNPIGILTYSKSGYMSATIASTDPEDRPANLTFPYEESQSDADWALVGKHTVGYAGRLQISDAIPATATSGQVIHGPLTVANVPSWVGSRQIRNYTTFEDGKLLLISSQRDGGNRGELWWRRLD</sequence>
<evidence type="ECO:0000259" key="1">
    <source>
        <dbReference type="Pfam" id="PF13924"/>
    </source>
</evidence>
<dbReference type="Pfam" id="PF13924">
    <property type="entry name" value="Lipocalin_5"/>
    <property type="match status" value="1"/>
</dbReference>
<reference evidence="2 3" key="1">
    <citation type="submission" date="2016-11" db="EMBL/GenBank/DDBJ databases">
        <title>Draft Genome Assembly of Colletotrichum chlorophyti a pathogen of herbaceous plants.</title>
        <authorList>
            <person name="Gan P."/>
            <person name="Narusaka M."/>
            <person name="Tsushima A."/>
            <person name="Narusaka Y."/>
            <person name="Takano Y."/>
            <person name="Shirasu K."/>
        </authorList>
    </citation>
    <scope>NUCLEOTIDE SEQUENCE [LARGE SCALE GENOMIC DNA]</scope>
    <source>
        <strain evidence="2 3">NTL11</strain>
    </source>
</reference>
<name>A0A1Q8RT47_9PEZI</name>
<keyword evidence="3" id="KW-1185">Reference proteome</keyword>